<dbReference type="NCBIfam" id="TIGR00778">
    <property type="entry name" value="ahpD_dom"/>
    <property type="match status" value="1"/>
</dbReference>
<sequence>MKLIKTTLVALALGATTIAFAGNDHPILTPMEPEAMGRAYTEFLLAQPNFVKNSGFDAKTMQLMHLAAAAGMKCEYCIVAHTAMAKKAGATDEQVKTAIMAAGVVAINSTILYGNQYDLNALKKMFSQ</sequence>
<dbReference type="InterPro" id="IPR029032">
    <property type="entry name" value="AhpD-like"/>
</dbReference>
<gene>
    <name evidence="2" type="ORF">METZ01_LOCUS233926</name>
</gene>
<proteinExistence type="predicted"/>
<evidence type="ECO:0000259" key="1">
    <source>
        <dbReference type="Pfam" id="PF02627"/>
    </source>
</evidence>
<dbReference type="EMBL" id="UINC01058609">
    <property type="protein sequence ID" value="SVB81072.1"/>
    <property type="molecule type" value="Genomic_DNA"/>
</dbReference>
<dbReference type="AlphaFoldDB" id="A0A382H1L7"/>
<organism evidence="2">
    <name type="scientific">marine metagenome</name>
    <dbReference type="NCBI Taxonomy" id="408172"/>
    <lineage>
        <taxon>unclassified sequences</taxon>
        <taxon>metagenomes</taxon>
        <taxon>ecological metagenomes</taxon>
    </lineage>
</organism>
<dbReference type="Pfam" id="PF02627">
    <property type="entry name" value="CMD"/>
    <property type="match status" value="1"/>
</dbReference>
<dbReference type="PANTHER" id="PTHR33930">
    <property type="entry name" value="ALKYL HYDROPEROXIDE REDUCTASE AHPD"/>
    <property type="match status" value="1"/>
</dbReference>
<name>A0A382H1L7_9ZZZZ</name>
<dbReference type="InterPro" id="IPR003779">
    <property type="entry name" value="CMD-like"/>
</dbReference>
<dbReference type="InterPro" id="IPR004675">
    <property type="entry name" value="AhpD_core"/>
</dbReference>
<evidence type="ECO:0000313" key="2">
    <source>
        <dbReference type="EMBL" id="SVB81072.1"/>
    </source>
</evidence>
<feature type="domain" description="Carboxymuconolactone decarboxylase-like" evidence="1">
    <location>
        <begin position="49"/>
        <end position="105"/>
    </location>
</feature>
<reference evidence="2" key="1">
    <citation type="submission" date="2018-05" db="EMBL/GenBank/DDBJ databases">
        <authorList>
            <person name="Lanie J.A."/>
            <person name="Ng W.-L."/>
            <person name="Kazmierczak K.M."/>
            <person name="Andrzejewski T.M."/>
            <person name="Davidsen T.M."/>
            <person name="Wayne K.J."/>
            <person name="Tettelin H."/>
            <person name="Glass J.I."/>
            <person name="Rusch D."/>
            <person name="Podicherti R."/>
            <person name="Tsui H.-C.T."/>
            <person name="Winkler M.E."/>
        </authorList>
    </citation>
    <scope>NUCLEOTIDE SEQUENCE</scope>
</reference>
<dbReference type="GO" id="GO:0051920">
    <property type="term" value="F:peroxiredoxin activity"/>
    <property type="evidence" value="ECO:0007669"/>
    <property type="project" value="InterPro"/>
</dbReference>
<accession>A0A382H1L7</accession>
<dbReference type="PANTHER" id="PTHR33930:SF2">
    <property type="entry name" value="BLR3452 PROTEIN"/>
    <property type="match status" value="1"/>
</dbReference>
<dbReference type="Gene3D" id="1.20.1290.10">
    <property type="entry name" value="AhpD-like"/>
    <property type="match status" value="1"/>
</dbReference>
<dbReference type="SUPFAM" id="SSF69118">
    <property type="entry name" value="AhpD-like"/>
    <property type="match status" value="1"/>
</dbReference>
<protein>
    <recommendedName>
        <fullName evidence="1">Carboxymuconolactone decarboxylase-like domain-containing protein</fullName>
    </recommendedName>
</protein>